<keyword evidence="1" id="KW-0472">Membrane</keyword>
<feature type="transmembrane region" description="Helical" evidence="1">
    <location>
        <begin position="191"/>
        <end position="213"/>
    </location>
</feature>
<protein>
    <submittedName>
        <fullName evidence="3">Uncharacterized protein</fullName>
    </submittedName>
</protein>
<dbReference type="OrthoDB" id="10668849at2759"/>
<accession>A0A814P0W9</accession>
<evidence type="ECO:0000313" key="3">
    <source>
        <dbReference type="EMBL" id="CAF1098483.1"/>
    </source>
</evidence>
<dbReference type="AlphaFoldDB" id="A0A814P0W9"/>
<evidence type="ECO:0000256" key="2">
    <source>
        <dbReference type="SAM" id="SignalP"/>
    </source>
</evidence>
<keyword evidence="4" id="KW-1185">Reference proteome</keyword>
<dbReference type="EMBL" id="CAJNOC010007414">
    <property type="protein sequence ID" value="CAF1098483.1"/>
    <property type="molecule type" value="Genomic_DNA"/>
</dbReference>
<sequence length="305" mass="35171">MKLLTCFCIFILNLISFKSANQLPNEYELGSTVFENAIKDNKNNFIGIYGHRIKCTFAYKPNLFNEYEKIICDTKFSNQLANSSLIFKKEHDDGEIIMEEKVQSKLTKVIINGTAIDTFSYYGSIEIDSSKLDLTSKYSCCLGKNLENDHDSKCSILNFQNPSIDLNARFSWLAEKDFKLFDSKISSLEKLVIICGIIFLVLIVLAFSLAFYLSLRQYPKKPNLVIPINHPSRNLFNISQPLNVQNLQMTNQQSIKCDLYTHFNLVDETEVCNKIEIDCNEFPPTYDELAKKDLKKSNYDEDQRF</sequence>
<feature type="signal peptide" evidence="2">
    <location>
        <begin position="1"/>
        <end position="20"/>
    </location>
</feature>
<name>A0A814P0W9_9BILA</name>
<comment type="caution">
    <text evidence="3">The sequence shown here is derived from an EMBL/GenBank/DDBJ whole genome shotgun (WGS) entry which is preliminary data.</text>
</comment>
<keyword evidence="1" id="KW-0812">Transmembrane</keyword>
<feature type="chain" id="PRO_5032719890" evidence="2">
    <location>
        <begin position="21"/>
        <end position="305"/>
    </location>
</feature>
<evidence type="ECO:0000313" key="4">
    <source>
        <dbReference type="Proteomes" id="UP000663879"/>
    </source>
</evidence>
<keyword evidence="2" id="KW-0732">Signal</keyword>
<gene>
    <name evidence="3" type="ORF">OXX778_LOCUS21027</name>
</gene>
<dbReference type="Proteomes" id="UP000663879">
    <property type="component" value="Unassembled WGS sequence"/>
</dbReference>
<evidence type="ECO:0000256" key="1">
    <source>
        <dbReference type="SAM" id="Phobius"/>
    </source>
</evidence>
<proteinExistence type="predicted"/>
<reference evidence="3" key="1">
    <citation type="submission" date="2021-02" db="EMBL/GenBank/DDBJ databases">
        <authorList>
            <person name="Nowell W R."/>
        </authorList>
    </citation>
    <scope>NUCLEOTIDE SEQUENCE</scope>
    <source>
        <strain evidence="3">Ploen Becks lab</strain>
    </source>
</reference>
<organism evidence="3 4">
    <name type="scientific">Brachionus calyciflorus</name>
    <dbReference type="NCBI Taxonomy" id="104777"/>
    <lineage>
        <taxon>Eukaryota</taxon>
        <taxon>Metazoa</taxon>
        <taxon>Spiralia</taxon>
        <taxon>Gnathifera</taxon>
        <taxon>Rotifera</taxon>
        <taxon>Eurotatoria</taxon>
        <taxon>Monogononta</taxon>
        <taxon>Pseudotrocha</taxon>
        <taxon>Ploima</taxon>
        <taxon>Brachionidae</taxon>
        <taxon>Brachionus</taxon>
    </lineage>
</organism>
<keyword evidence="1" id="KW-1133">Transmembrane helix</keyword>